<dbReference type="GO" id="GO:0016887">
    <property type="term" value="F:ATP hydrolysis activity"/>
    <property type="evidence" value="ECO:0007669"/>
    <property type="project" value="InterPro"/>
</dbReference>
<protein>
    <recommendedName>
        <fullName evidence="2">Rad50/SbcC-type AAA domain-containing protein</fullName>
    </recommendedName>
</protein>
<feature type="domain" description="Rad50/SbcC-type AAA" evidence="2">
    <location>
        <begin position="7"/>
        <end position="207"/>
    </location>
</feature>
<dbReference type="GO" id="GO:0006302">
    <property type="term" value="P:double-strand break repair"/>
    <property type="evidence" value="ECO:0007669"/>
    <property type="project" value="InterPro"/>
</dbReference>
<dbReference type="InterPro" id="IPR027417">
    <property type="entry name" value="P-loop_NTPase"/>
</dbReference>
<feature type="non-terminal residue" evidence="3">
    <location>
        <position position="339"/>
    </location>
</feature>
<reference evidence="3" key="1">
    <citation type="submission" date="2018-05" db="EMBL/GenBank/DDBJ databases">
        <authorList>
            <person name="Lanie J.A."/>
            <person name="Ng W.-L."/>
            <person name="Kazmierczak K.M."/>
            <person name="Andrzejewski T.M."/>
            <person name="Davidsen T.M."/>
            <person name="Wayne K.J."/>
            <person name="Tettelin H."/>
            <person name="Glass J.I."/>
            <person name="Rusch D."/>
            <person name="Podicherti R."/>
            <person name="Tsui H.-C.T."/>
            <person name="Winkler M.E."/>
        </authorList>
    </citation>
    <scope>NUCLEOTIDE SEQUENCE</scope>
</reference>
<name>A0A382FK48_9ZZZZ</name>
<gene>
    <name evidence="3" type="ORF">METZ01_LOCUS216302</name>
</gene>
<dbReference type="SUPFAM" id="SSF52540">
    <property type="entry name" value="P-loop containing nucleoside triphosphate hydrolases"/>
    <property type="match status" value="1"/>
</dbReference>
<evidence type="ECO:0000256" key="1">
    <source>
        <dbReference type="SAM" id="Coils"/>
    </source>
</evidence>
<keyword evidence="1" id="KW-0175">Coiled coil</keyword>
<dbReference type="EMBL" id="UINC01050462">
    <property type="protein sequence ID" value="SVB63448.1"/>
    <property type="molecule type" value="Genomic_DNA"/>
</dbReference>
<proteinExistence type="predicted"/>
<dbReference type="PANTHER" id="PTHR32114:SF2">
    <property type="entry name" value="ABC TRANSPORTER ABCH.3"/>
    <property type="match status" value="1"/>
</dbReference>
<evidence type="ECO:0000259" key="2">
    <source>
        <dbReference type="Pfam" id="PF13476"/>
    </source>
</evidence>
<accession>A0A382FK48</accession>
<feature type="coiled-coil region" evidence="1">
    <location>
        <begin position="216"/>
        <end position="280"/>
    </location>
</feature>
<evidence type="ECO:0000313" key="3">
    <source>
        <dbReference type="EMBL" id="SVB63448.1"/>
    </source>
</evidence>
<dbReference type="Pfam" id="PF13476">
    <property type="entry name" value="AAA_23"/>
    <property type="match status" value="1"/>
</dbReference>
<dbReference type="AlphaFoldDB" id="A0A382FK48"/>
<dbReference type="InterPro" id="IPR038729">
    <property type="entry name" value="Rad50/SbcC_AAA"/>
</dbReference>
<dbReference type="Gene3D" id="1.10.287.510">
    <property type="entry name" value="Helix hairpin bin"/>
    <property type="match status" value="1"/>
</dbReference>
<dbReference type="SUPFAM" id="SSF75712">
    <property type="entry name" value="Rad50 coiled-coil Zn hook"/>
    <property type="match status" value="1"/>
</dbReference>
<dbReference type="Gene3D" id="3.40.50.300">
    <property type="entry name" value="P-loop containing nucleotide triphosphate hydrolases"/>
    <property type="match status" value="1"/>
</dbReference>
<sequence>MLYFKSIRWKNLLSTGNQFTEIQLDKISTTLIVGENGSGKSTVLDALCFGLFSKPFRRINRPQLINSINDGGLLVEIEFEVGSRSYMVRRGIKKNIFEIFIDGKRLNQDAKTADQQEYLEKTILKLNYKSFTQIVLLGANHYIPFMQLKSTDRRNIIEDLLDIQIFSVMNSLLKYKISENKDENQSIEVNRKLADGNISITEDVINDLKKTKTNQIQQNESDISTNEEEVDRLNTAIKELMDSISDDKTAQTLKELEGYQSGIERKIMSSENEIEFYEQNDTCSTCSQDLSEEHKTKMIHEHHGIMHKSGTALLQLGNKIEDMKSRLDHVSKVQTAITT</sequence>
<organism evidence="3">
    <name type="scientific">marine metagenome</name>
    <dbReference type="NCBI Taxonomy" id="408172"/>
    <lineage>
        <taxon>unclassified sequences</taxon>
        <taxon>metagenomes</taxon>
        <taxon>ecological metagenomes</taxon>
    </lineage>
</organism>
<dbReference type="PANTHER" id="PTHR32114">
    <property type="entry name" value="ABC TRANSPORTER ABCH.3"/>
    <property type="match status" value="1"/>
</dbReference>